<protein>
    <submittedName>
        <fullName evidence="1">Glucose-1-phosphate adenylyltransferase</fullName>
    </submittedName>
</protein>
<sequence>MRKKEMIAMLLAGGQGSRLGVLTEQIAKPAVMFGGKYRIIDFPLSNCVNSGIDTVGVLTQYEPLLLTKHIGIGIPWDLDLTRGGVTVLSPYVTGNQGEWYSGTANAIYRNLRYIDSHNPEHVLILSGDHVYKMDYNEMLTYHKQKGAALTIAVIEVPMEEANQFGIMNTDSTGRVVEFEEKPKNPKSNLASMGIYIFDWAKLRTALIDDNSIHSNSDFGKHIIPYFLDKHEDVFAYTFKGYWRDIGTIQAFWEANMDLASILPEFNLYDSITPIYTNSDNYAPQYIANRGNVSQSMVSKGCEIEGTVYNSILSPNVKVEKGVVIRDSIIMENCIIREGSILNKVIISEDTAIGSHVKIGQGDDTISETKPHVYNTGITVIGSSTIIPDNVIIGKNCDIAGETRFEQYPDGRLESGKSLKGEV</sequence>
<accession>A0ACC8X989</accession>
<evidence type="ECO:0000313" key="1">
    <source>
        <dbReference type="EMBL" id="ONI38799.1"/>
    </source>
</evidence>
<dbReference type="EMBL" id="LJDB01000078">
    <property type="protein sequence ID" value="ONI38799.1"/>
    <property type="molecule type" value="Genomic_DNA"/>
</dbReference>
<name>A0ACC8X989_9FIRM</name>
<keyword evidence="2" id="KW-1185">Reference proteome</keyword>
<evidence type="ECO:0000313" key="2">
    <source>
        <dbReference type="Proteomes" id="UP000188605"/>
    </source>
</evidence>
<keyword evidence="1" id="KW-0808">Transferase</keyword>
<dbReference type="Proteomes" id="UP000188605">
    <property type="component" value="Unassembled WGS sequence"/>
</dbReference>
<proteinExistence type="predicted"/>
<reference evidence="1" key="1">
    <citation type="submission" date="2016-08" db="EMBL/GenBank/DDBJ databases">
        <authorList>
            <person name="Ngugi D.K."/>
            <person name="Miyake S."/>
            <person name="Stingl U."/>
        </authorList>
    </citation>
    <scope>NUCLEOTIDE SEQUENCE</scope>
    <source>
        <strain evidence="1">SCG-B11WGA-EpuloA1</strain>
    </source>
</reference>
<gene>
    <name evidence="1" type="ORF">AN396_09955</name>
</gene>
<comment type="caution">
    <text evidence="1">The sequence shown here is derived from an EMBL/GenBank/DDBJ whole genome shotgun (WGS) entry which is preliminary data.</text>
</comment>
<organism evidence="1 2">
    <name type="scientific">Candidatus Epulonipiscium fishelsonii</name>
    <dbReference type="NCBI Taxonomy" id="77094"/>
    <lineage>
        <taxon>Bacteria</taxon>
        <taxon>Bacillati</taxon>
        <taxon>Bacillota</taxon>
        <taxon>Clostridia</taxon>
        <taxon>Lachnospirales</taxon>
        <taxon>Lachnospiraceae</taxon>
        <taxon>Candidatus Epulonipiscium</taxon>
    </lineage>
</organism>
<keyword evidence="1" id="KW-0548">Nucleotidyltransferase</keyword>